<keyword evidence="2" id="KW-0812">Transmembrane</keyword>
<evidence type="ECO:0000256" key="1">
    <source>
        <dbReference type="SAM" id="MobiDB-lite"/>
    </source>
</evidence>
<evidence type="ECO:0000313" key="4">
    <source>
        <dbReference type="EMBL" id="KAG8628208.1"/>
    </source>
</evidence>
<keyword evidence="5" id="KW-1185">Reference proteome</keyword>
<dbReference type="PANTHER" id="PTHR43606:SF2">
    <property type="entry name" value="ALKALINE PHOSPHATASE FAMILY PROTEIN (AFU_ORTHOLOGUE AFUA_5G03860)"/>
    <property type="match status" value="1"/>
</dbReference>
<dbReference type="PANTHER" id="PTHR43606">
    <property type="entry name" value="PHOSPHATASE, PUTATIVE (AFU_ORTHOLOGUE AFUA_6G08710)-RELATED"/>
    <property type="match status" value="1"/>
</dbReference>
<keyword evidence="2" id="KW-0472">Membrane</keyword>
<dbReference type="InterPro" id="IPR038607">
    <property type="entry name" value="PhoD-like_sf"/>
</dbReference>
<organism evidence="4 5">
    <name type="scientific">Elsinoe batatas</name>
    <dbReference type="NCBI Taxonomy" id="2601811"/>
    <lineage>
        <taxon>Eukaryota</taxon>
        <taxon>Fungi</taxon>
        <taxon>Dikarya</taxon>
        <taxon>Ascomycota</taxon>
        <taxon>Pezizomycotina</taxon>
        <taxon>Dothideomycetes</taxon>
        <taxon>Dothideomycetidae</taxon>
        <taxon>Myriangiales</taxon>
        <taxon>Elsinoaceae</taxon>
        <taxon>Elsinoe</taxon>
    </lineage>
</organism>
<gene>
    <name evidence="4" type="ORF">KVT40_004081</name>
</gene>
<feature type="domain" description="PhoD-like phosphatase metallophosphatase" evidence="3">
    <location>
        <begin position="270"/>
        <end position="559"/>
    </location>
</feature>
<dbReference type="Gene3D" id="3.60.21.70">
    <property type="entry name" value="PhoD-like phosphatase"/>
    <property type="match status" value="1"/>
</dbReference>
<comment type="caution">
    <text evidence="4">The sequence shown here is derived from an EMBL/GenBank/DDBJ whole genome shotgun (WGS) entry which is preliminary data.</text>
</comment>
<dbReference type="InterPro" id="IPR029052">
    <property type="entry name" value="Metallo-depent_PP-like"/>
</dbReference>
<evidence type="ECO:0000259" key="3">
    <source>
        <dbReference type="Pfam" id="PF09423"/>
    </source>
</evidence>
<reference evidence="4" key="1">
    <citation type="submission" date="2021-07" db="EMBL/GenBank/DDBJ databases">
        <title>Elsinoe batatas strain:CRI-CJ2 Genome sequencing and assembly.</title>
        <authorList>
            <person name="Huang L."/>
        </authorList>
    </citation>
    <scope>NUCLEOTIDE SEQUENCE</scope>
    <source>
        <strain evidence="4">CRI-CJ2</strain>
    </source>
</reference>
<keyword evidence="2" id="KW-1133">Transmembrane helix</keyword>
<feature type="transmembrane region" description="Helical" evidence="2">
    <location>
        <begin position="115"/>
        <end position="136"/>
    </location>
</feature>
<evidence type="ECO:0000256" key="2">
    <source>
        <dbReference type="SAM" id="Phobius"/>
    </source>
</evidence>
<feature type="region of interest" description="Disordered" evidence="1">
    <location>
        <begin position="51"/>
        <end position="96"/>
    </location>
</feature>
<dbReference type="CDD" id="cd07389">
    <property type="entry name" value="MPP_PhoD"/>
    <property type="match status" value="1"/>
</dbReference>
<feature type="transmembrane region" description="Helical" evidence="2">
    <location>
        <begin position="31"/>
        <end position="48"/>
    </location>
</feature>
<dbReference type="Proteomes" id="UP000809789">
    <property type="component" value="Unassembled WGS sequence"/>
</dbReference>
<evidence type="ECO:0000313" key="5">
    <source>
        <dbReference type="Proteomes" id="UP000809789"/>
    </source>
</evidence>
<dbReference type="InterPro" id="IPR018946">
    <property type="entry name" value="PhoD-like_MPP"/>
</dbReference>
<dbReference type="InterPro" id="IPR052900">
    <property type="entry name" value="Phospholipid_Metab_Enz"/>
</dbReference>
<dbReference type="AlphaFoldDB" id="A0A8K0L9K9"/>
<proteinExistence type="predicted"/>
<accession>A0A8K0L9K9</accession>
<sequence>MPNALDVLVGLSSAALRVLSYIFLRWPFPPLILSALVLYLATSFWAYSGGSSVGDPTRSVKNDTSVTSKKDDSRNGSVHSAKGHPRQDDGKVTPPQHSSAAWTILLGLPKSKDRFLNWTTILINVLLAGMVVDLTYGPKWFYPSHHLSFARVGFVSHDSARMMVREPNTGHLPIHLDYRINTDIPDDTVRAWTSIATTSNLNDDNDFTAAFDIPYLLPSTRYQYRTSTNHTGVFVTAPPPGVNPSSFTFLHSSCIVPNFPYVPFRHHLSFPGFKHLSNLLPSLKAHFMLFLGDFIYIDVPHRHGTDRESYRREYRQVYASPDWASVSSSPPNTTHSLPWIHVYDDHEIANDWDKNETGVFPAALDPFTHYQSSINPPPHRPNVSYYSFTQGPLSFFLLDTRRYRTPFDGTTGHWADPSTPLTDRKSMLGPTQRQDLLTWLAAPVPRGVHWKVLVSSIPFTKNWRFGSEDTWAGYLGERKVILEAMWTASADLGVGIVVLSGDRHEFAATKFPPPQPDDTKDMEPTQAGAGREGTWPEQAAVHEFSASPLSMFYLPVRTYRQEIREDVVIKYLPDGNSKFGAVTVGSEGGLRYRLFVDGREAWTYSLPPPARVKGGEGNGWGIWA</sequence>
<dbReference type="OrthoDB" id="2100241at2759"/>
<dbReference type="SUPFAM" id="SSF56300">
    <property type="entry name" value="Metallo-dependent phosphatases"/>
    <property type="match status" value="1"/>
</dbReference>
<dbReference type="EMBL" id="JAESVG020000004">
    <property type="protein sequence ID" value="KAG8628208.1"/>
    <property type="molecule type" value="Genomic_DNA"/>
</dbReference>
<name>A0A8K0L9K9_9PEZI</name>
<feature type="region of interest" description="Disordered" evidence="1">
    <location>
        <begin position="508"/>
        <end position="533"/>
    </location>
</feature>
<dbReference type="Pfam" id="PF09423">
    <property type="entry name" value="PhoD"/>
    <property type="match status" value="1"/>
</dbReference>
<protein>
    <recommendedName>
        <fullName evidence="3">PhoD-like phosphatase metallophosphatase domain-containing protein</fullName>
    </recommendedName>
</protein>